<dbReference type="OrthoDB" id="798382at2"/>
<name>A0A563UC51_9SPHI</name>
<gene>
    <name evidence="1" type="ORF">FPZ43_11370</name>
</gene>
<accession>A0A563UC51</accession>
<keyword evidence="2" id="KW-1185">Reference proteome</keyword>
<proteinExistence type="predicted"/>
<protein>
    <submittedName>
        <fullName evidence="1">Uncharacterized protein</fullName>
    </submittedName>
</protein>
<sequence>MKRFATAINVFVLLLLRKDISLFLKYDHKEFCFEEGIYAKNTAFFKNLKKRDNLPDHILSQYKEMLIDFDNKPKL</sequence>
<evidence type="ECO:0000313" key="2">
    <source>
        <dbReference type="Proteomes" id="UP000320042"/>
    </source>
</evidence>
<evidence type="ECO:0000313" key="1">
    <source>
        <dbReference type="EMBL" id="TWR28863.1"/>
    </source>
</evidence>
<dbReference type="EMBL" id="VOEJ01000005">
    <property type="protein sequence ID" value="TWR28863.1"/>
    <property type="molecule type" value="Genomic_DNA"/>
</dbReference>
<organism evidence="1 2">
    <name type="scientific">Mucilaginibacter pallidiroseus</name>
    <dbReference type="NCBI Taxonomy" id="2599295"/>
    <lineage>
        <taxon>Bacteria</taxon>
        <taxon>Pseudomonadati</taxon>
        <taxon>Bacteroidota</taxon>
        <taxon>Sphingobacteriia</taxon>
        <taxon>Sphingobacteriales</taxon>
        <taxon>Sphingobacteriaceae</taxon>
        <taxon>Mucilaginibacter</taxon>
    </lineage>
</organism>
<comment type="caution">
    <text evidence="1">The sequence shown here is derived from an EMBL/GenBank/DDBJ whole genome shotgun (WGS) entry which is preliminary data.</text>
</comment>
<dbReference type="RefSeq" id="WP_146382048.1">
    <property type="nucleotide sequence ID" value="NZ_VOEJ01000005.1"/>
</dbReference>
<dbReference type="Proteomes" id="UP000320042">
    <property type="component" value="Unassembled WGS sequence"/>
</dbReference>
<reference evidence="1 2" key="1">
    <citation type="submission" date="2019-07" db="EMBL/GenBank/DDBJ databases">
        <authorList>
            <person name="Kim J."/>
        </authorList>
    </citation>
    <scope>NUCLEOTIDE SEQUENCE [LARGE SCALE GENOMIC DNA]</scope>
    <source>
        <strain evidence="2">dk17</strain>
    </source>
</reference>
<dbReference type="AlphaFoldDB" id="A0A563UC51"/>